<feature type="transmembrane region" description="Helical" evidence="8">
    <location>
        <begin position="40"/>
        <end position="64"/>
    </location>
</feature>
<dbReference type="GeneID" id="114576121"/>
<dbReference type="Pfam" id="PF00001">
    <property type="entry name" value="7tm_1"/>
    <property type="match status" value="2"/>
</dbReference>
<feature type="transmembrane region" description="Helical" evidence="8">
    <location>
        <begin position="76"/>
        <end position="99"/>
    </location>
</feature>
<proteinExistence type="inferred from homology"/>
<evidence type="ECO:0000256" key="7">
    <source>
        <dbReference type="SAM" id="MobiDB-lite"/>
    </source>
</evidence>
<dbReference type="AlphaFoldDB" id="A0A913YSJ8"/>
<evidence type="ECO:0000256" key="8">
    <source>
        <dbReference type="SAM" id="Phobius"/>
    </source>
</evidence>
<dbReference type="InterPro" id="IPR017452">
    <property type="entry name" value="GPCR_Rhodpsn_7TM"/>
</dbReference>
<feature type="transmembrane region" description="Helical" evidence="8">
    <location>
        <begin position="186"/>
        <end position="210"/>
    </location>
</feature>
<dbReference type="GO" id="GO:0004930">
    <property type="term" value="F:G protein-coupled receptor activity"/>
    <property type="evidence" value="ECO:0007669"/>
    <property type="project" value="UniProtKB-KW"/>
</dbReference>
<reference evidence="10" key="1">
    <citation type="submission" date="2022-11" db="UniProtKB">
        <authorList>
            <consortium name="EnsemblMetazoa"/>
        </authorList>
    </citation>
    <scope>IDENTIFICATION</scope>
</reference>
<evidence type="ECO:0000256" key="4">
    <source>
        <dbReference type="ARBA" id="ARBA00022989"/>
    </source>
</evidence>
<keyword evidence="11" id="KW-1185">Reference proteome</keyword>
<evidence type="ECO:0000313" key="11">
    <source>
        <dbReference type="Proteomes" id="UP000887567"/>
    </source>
</evidence>
<feature type="domain" description="G-protein coupled receptors family 1 profile" evidence="9">
    <location>
        <begin position="56"/>
        <end position="290"/>
    </location>
</feature>
<comment type="similarity">
    <text evidence="6">Belongs to the G-protein coupled receptor 1 family.</text>
</comment>
<keyword evidence="5 8" id="KW-0472">Membrane</keyword>
<protein>
    <recommendedName>
        <fullName evidence="9">G-protein coupled receptors family 1 profile domain-containing protein</fullName>
    </recommendedName>
</protein>
<dbReference type="RefSeq" id="XP_028518028.1">
    <property type="nucleotide sequence ID" value="XM_028662227.1"/>
</dbReference>
<evidence type="ECO:0000256" key="1">
    <source>
        <dbReference type="ARBA" id="ARBA00004651"/>
    </source>
</evidence>
<dbReference type="PROSITE" id="PS50262">
    <property type="entry name" value="G_PROTEIN_RECEP_F1_2"/>
    <property type="match status" value="1"/>
</dbReference>
<dbReference type="EnsemblMetazoa" id="XM_028662227.1">
    <property type="protein sequence ID" value="XP_028518028.1"/>
    <property type="gene ID" value="LOC114576121"/>
</dbReference>
<dbReference type="PRINTS" id="PR00237">
    <property type="entry name" value="GPCRRHODOPSN"/>
</dbReference>
<organism evidence="10 11">
    <name type="scientific">Exaiptasia diaphana</name>
    <name type="common">Tropical sea anemone</name>
    <name type="synonym">Aiptasia pulchella</name>
    <dbReference type="NCBI Taxonomy" id="2652724"/>
    <lineage>
        <taxon>Eukaryota</taxon>
        <taxon>Metazoa</taxon>
        <taxon>Cnidaria</taxon>
        <taxon>Anthozoa</taxon>
        <taxon>Hexacorallia</taxon>
        <taxon>Actiniaria</taxon>
        <taxon>Aiptasiidae</taxon>
        <taxon>Exaiptasia</taxon>
    </lineage>
</organism>
<dbReference type="KEGG" id="epa:114576121"/>
<keyword evidence="3 6" id="KW-0812">Transmembrane</keyword>
<dbReference type="OrthoDB" id="9975554at2759"/>
<evidence type="ECO:0000256" key="5">
    <source>
        <dbReference type="ARBA" id="ARBA00023136"/>
    </source>
</evidence>
<dbReference type="Proteomes" id="UP000887567">
    <property type="component" value="Unplaced"/>
</dbReference>
<feature type="transmembrane region" description="Helical" evidence="8">
    <location>
        <begin position="119"/>
        <end position="137"/>
    </location>
</feature>
<dbReference type="Gene3D" id="1.20.1070.10">
    <property type="entry name" value="Rhodopsin 7-helix transmembrane proteins"/>
    <property type="match status" value="1"/>
</dbReference>
<dbReference type="PROSITE" id="PS00237">
    <property type="entry name" value="G_PROTEIN_RECEP_F1_1"/>
    <property type="match status" value="1"/>
</dbReference>
<keyword evidence="4 8" id="KW-1133">Transmembrane helix</keyword>
<feature type="compositionally biased region" description="Basic and acidic residues" evidence="7">
    <location>
        <begin position="328"/>
        <end position="342"/>
    </location>
</feature>
<sequence>MNASNLSNAVFSEEKLRNDTCFFLPQAAFDKIHQRYNSNLVTAIINMVFAPVAVTANSILACVVFRNASLRKPSTFLLGCLAVCDFLVGLLVQPSYVAFRFFENLKQFVPCSVRMMYSTGFYVCYGVSFMTLSAISCERYVALTLHLRYKELVTTRRVLALVVLIWAIDLLLTGLQWAGINKIVRGILLALWCSCILISIIVHCGIIRIVRRHQKLIKEQQQASSTRYRRQTKLAMNIAYIVAIYFLFNIPVLCVTIYHQIGSGALESYAFYNWSETIALCNSSINPFVCCWKSRDIRKTLIKTFRKGLCNVELRAEEESATSGAGNKSKDPATGNRDDRKYVTQYCHAT</sequence>
<dbReference type="CDD" id="cd00637">
    <property type="entry name" value="7tm_classA_rhodopsin-like"/>
    <property type="match status" value="1"/>
</dbReference>
<keyword evidence="2" id="KW-1003">Cell membrane</keyword>
<dbReference type="OMA" id="VATWITC"/>
<dbReference type="SMART" id="SM01381">
    <property type="entry name" value="7TM_GPCR_Srsx"/>
    <property type="match status" value="1"/>
</dbReference>
<keyword evidence="6" id="KW-0675">Receptor</keyword>
<feature type="region of interest" description="Disordered" evidence="7">
    <location>
        <begin position="321"/>
        <end position="342"/>
    </location>
</feature>
<feature type="transmembrane region" description="Helical" evidence="8">
    <location>
        <begin position="158"/>
        <end position="180"/>
    </location>
</feature>
<feature type="transmembrane region" description="Helical" evidence="8">
    <location>
        <begin position="234"/>
        <end position="258"/>
    </location>
</feature>
<dbReference type="GO" id="GO:0005886">
    <property type="term" value="C:plasma membrane"/>
    <property type="evidence" value="ECO:0007669"/>
    <property type="project" value="UniProtKB-SubCell"/>
</dbReference>
<dbReference type="PANTHER" id="PTHR22750">
    <property type="entry name" value="G-PROTEIN COUPLED RECEPTOR"/>
    <property type="match status" value="1"/>
</dbReference>
<evidence type="ECO:0000313" key="10">
    <source>
        <dbReference type="EnsemblMetazoa" id="XP_028518028.1"/>
    </source>
</evidence>
<evidence type="ECO:0000256" key="6">
    <source>
        <dbReference type="RuleBase" id="RU000688"/>
    </source>
</evidence>
<accession>A0A913YSJ8</accession>
<keyword evidence="6" id="KW-0807">Transducer</keyword>
<evidence type="ECO:0000256" key="2">
    <source>
        <dbReference type="ARBA" id="ARBA00022475"/>
    </source>
</evidence>
<dbReference type="SUPFAM" id="SSF81321">
    <property type="entry name" value="Family A G protein-coupled receptor-like"/>
    <property type="match status" value="1"/>
</dbReference>
<evidence type="ECO:0000259" key="9">
    <source>
        <dbReference type="PROSITE" id="PS50262"/>
    </source>
</evidence>
<keyword evidence="6" id="KW-0297">G-protein coupled receptor</keyword>
<dbReference type="InterPro" id="IPR000276">
    <property type="entry name" value="GPCR_Rhodpsn"/>
</dbReference>
<evidence type="ECO:0000256" key="3">
    <source>
        <dbReference type="ARBA" id="ARBA00022692"/>
    </source>
</evidence>
<name>A0A913YSJ8_EXADI</name>
<comment type="subcellular location">
    <subcellularLocation>
        <location evidence="1">Cell membrane</location>
        <topology evidence="1">Multi-pass membrane protein</topology>
    </subcellularLocation>
</comment>